<dbReference type="Proteomes" id="UP001165289">
    <property type="component" value="Unassembled WGS sequence"/>
</dbReference>
<comment type="caution">
    <text evidence="2">The sequence shown here is derived from an EMBL/GenBank/DDBJ whole genome shotgun (WGS) entry which is preliminary data.</text>
</comment>
<protein>
    <submittedName>
        <fullName evidence="2">Uncharacterized protein</fullName>
    </submittedName>
</protein>
<sequence length="356" mass="42340">MFKIFSYVFFGLTAITILATIILNVFWLVKICIELYKTIKKYNITKNRTDFHPLYKDVQSLSQSMELYNYKSHMAKFVIVISICGVELFQFVFTYLSRLIFILIPKPEELNVTLFGVWDFHLTCNYAFEKYYSHPFIIVFFDLDNATYILLMVLLSVLTRFLSLRYLRHPVRPVLMKYLAWLLLQYALIALASTIYTYPIMFLLIPSFFIINWLLFVKESLLLSRVLKMNVKELMWHSPDRIFFNNQLLAYKHYKFFRILLILSLFISVILVCLLFFATGFKAVLCFSQAFPLSPTAILIKDVMKYIDPIFLFLWLVSYGLPLWVYSAACFILKYSNRNQQYRFNYSNIRPLLRNS</sequence>
<proteinExistence type="predicted"/>
<feature type="transmembrane region" description="Helical" evidence="1">
    <location>
        <begin position="259"/>
        <end position="290"/>
    </location>
</feature>
<feature type="transmembrane region" description="Helical" evidence="1">
    <location>
        <begin position="198"/>
        <end position="217"/>
    </location>
</feature>
<accession>A0AAV7K2J5</accession>
<evidence type="ECO:0000256" key="1">
    <source>
        <dbReference type="SAM" id="Phobius"/>
    </source>
</evidence>
<evidence type="ECO:0000313" key="3">
    <source>
        <dbReference type="Proteomes" id="UP001165289"/>
    </source>
</evidence>
<feature type="transmembrane region" description="Helical" evidence="1">
    <location>
        <begin position="6"/>
        <end position="29"/>
    </location>
</feature>
<feature type="transmembrane region" description="Helical" evidence="1">
    <location>
        <begin position="77"/>
        <end position="104"/>
    </location>
</feature>
<keyword evidence="1" id="KW-0472">Membrane</keyword>
<feature type="transmembrane region" description="Helical" evidence="1">
    <location>
        <begin position="310"/>
        <end position="333"/>
    </location>
</feature>
<dbReference type="AlphaFoldDB" id="A0AAV7K2J5"/>
<evidence type="ECO:0000313" key="2">
    <source>
        <dbReference type="EMBL" id="KAI6654760.1"/>
    </source>
</evidence>
<reference evidence="2 3" key="1">
    <citation type="journal article" date="2023" name="BMC Biol.">
        <title>The compact genome of the sponge Oopsacas minuta (Hexactinellida) is lacking key metazoan core genes.</title>
        <authorList>
            <person name="Santini S."/>
            <person name="Schenkelaars Q."/>
            <person name="Jourda C."/>
            <person name="Duchesne M."/>
            <person name="Belahbib H."/>
            <person name="Rocher C."/>
            <person name="Selva M."/>
            <person name="Riesgo A."/>
            <person name="Vervoort M."/>
            <person name="Leys S.P."/>
            <person name="Kodjabachian L."/>
            <person name="Le Bivic A."/>
            <person name="Borchiellini C."/>
            <person name="Claverie J.M."/>
            <person name="Renard E."/>
        </authorList>
    </citation>
    <scope>NUCLEOTIDE SEQUENCE [LARGE SCALE GENOMIC DNA]</scope>
    <source>
        <strain evidence="2">SPO-2</strain>
    </source>
</reference>
<feature type="transmembrane region" description="Helical" evidence="1">
    <location>
        <begin position="174"/>
        <end position="192"/>
    </location>
</feature>
<organism evidence="2 3">
    <name type="scientific">Oopsacas minuta</name>
    <dbReference type="NCBI Taxonomy" id="111878"/>
    <lineage>
        <taxon>Eukaryota</taxon>
        <taxon>Metazoa</taxon>
        <taxon>Porifera</taxon>
        <taxon>Hexactinellida</taxon>
        <taxon>Hexasterophora</taxon>
        <taxon>Lyssacinosida</taxon>
        <taxon>Leucopsacidae</taxon>
        <taxon>Oopsacas</taxon>
    </lineage>
</organism>
<name>A0AAV7K2J5_9METZ</name>
<keyword evidence="1" id="KW-1133">Transmembrane helix</keyword>
<feature type="transmembrane region" description="Helical" evidence="1">
    <location>
        <begin position="136"/>
        <end position="162"/>
    </location>
</feature>
<keyword evidence="1" id="KW-0812">Transmembrane</keyword>
<gene>
    <name evidence="2" type="ORF">LOD99_2639</name>
</gene>
<keyword evidence="3" id="KW-1185">Reference proteome</keyword>
<dbReference type="EMBL" id="JAKMXF010000221">
    <property type="protein sequence ID" value="KAI6654760.1"/>
    <property type="molecule type" value="Genomic_DNA"/>
</dbReference>